<organism evidence="2 3">
    <name type="scientific">Podospora fimiseda</name>
    <dbReference type="NCBI Taxonomy" id="252190"/>
    <lineage>
        <taxon>Eukaryota</taxon>
        <taxon>Fungi</taxon>
        <taxon>Dikarya</taxon>
        <taxon>Ascomycota</taxon>
        <taxon>Pezizomycotina</taxon>
        <taxon>Sordariomycetes</taxon>
        <taxon>Sordariomycetidae</taxon>
        <taxon>Sordariales</taxon>
        <taxon>Podosporaceae</taxon>
        <taxon>Podospora</taxon>
    </lineage>
</organism>
<evidence type="ECO:0000259" key="1">
    <source>
        <dbReference type="Pfam" id="PF06985"/>
    </source>
</evidence>
<evidence type="ECO:0000313" key="3">
    <source>
        <dbReference type="Proteomes" id="UP001301958"/>
    </source>
</evidence>
<dbReference type="Proteomes" id="UP001301958">
    <property type="component" value="Unassembled WGS sequence"/>
</dbReference>
<dbReference type="InterPro" id="IPR010730">
    <property type="entry name" value="HET"/>
</dbReference>
<feature type="domain" description="Heterokaryon incompatibility" evidence="1">
    <location>
        <begin position="57"/>
        <end position="152"/>
    </location>
</feature>
<dbReference type="AlphaFoldDB" id="A0AAN7GS23"/>
<gene>
    <name evidence="2" type="ORF">QBC38DRAFT_371292</name>
</gene>
<dbReference type="InterPro" id="IPR052895">
    <property type="entry name" value="HetReg/Transcr_Mod"/>
</dbReference>
<dbReference type="PANTHER" id="PTHR24148:SF64">
    <property type="entry name" value="HETEROKARYON INCOMPATIBILITY DOMAIN-CONTAINING PROTEIN"/>
    <property type="match status" value="1"/>
</dbReference>
<dbReference type="EMBL" id="MU865396">
    <property type="protein sequence ID" value="KAK4224327.1"/>
    <property type="molecule type" value="Genomic_DNA"/>
</dbReference>
<proteinExistence type="predicted"/>
<evidence type="ECO:0000313" key="2">
    <source>
        <dbReference type="EMBL" id="KAK4224327.1"/>
    </source>
</evidence>
<name>A0AAN7GS23_9PEZI</name>
<sequence length="175" mass="19774">IDPSLPHFTSDDVPLLKNSKSIRLLKIKPAIFLADVLDCELISVSLDGTATTQAPEFDALSYRWQTADPTYGSRTILVNGKQMQIQESQAQALHRYRRLGCSIDEQWQGKAEYIWADGICIDQSNLPEKTIQVGMMGQVYKKAKRVYIDLGDVPDGWYYALVLMYKYKGSCGIFL</sequence>
<feature type="non-terminal residue" evidence="2">
    <location>
        <position position="1"/>
    </location>
</feature>
<keyword evidence="3" id="KW-1185">Reference proteome</keyword>
<dbReference type="PANTHER" id="PTHR24148">
    <property type="entry name" value="ANKYRIN REPEAT DOMAIN-CONTAINING PROTEIN 39 HOMOLOG-RELATED"/>
    <property type="match status" value="1"/>
</dbReference>
<reference evidence="2" key="2">
    <citation type="submission" date="2023-05" db="EMBL/GenBank/DDBJ databases">
        <authorList>
            <consortium name="Lawrence Berkeley National Laboratory"/>
            <person name="Steindorff A."/>
            <person name="Hensen N."/>
            <person name="Bonometti L."/>
            <person name="Westerberg I."/>
            <person name="Brannstrom I.O."/>
            <person name="Guillou S."/>
            <person name="Cros-Aarteil S."/>
            <person name="Calhoun S."/>
            <person name="Haridas S."/>
            <person name="Kuo A."/>
            <person name="Mondo S."/>
            <person name="Pangilinan J."/>
            <person name="Riley R."/>
            <person name="Labutti K."/>
            <person name="Andreopoulos B."/>
            <person name="Lipzen A."/>
            <person name="Chen C."/>
            <person name="Yanf M."/>
            <person name="Daum C."/>
            <person name="Ng V."/>
            <person name="Clum A."/>
            <person name="Ohm R."/>
            <person name="Martin F."/>
            <person name="Silar P."/>
            <person name="Natvig D."/>
            <person name="Lalanne C."/>
            <person name="Gautier V."/>
            <person name="Ament-Velasquez S.L."/>
            <person name="Kruys A."/>
            <person name="Hutchinson M.I."/>
            <person name="Powell A.J."/>
            <person name="Barry K."/>
            <person name="Miller A.N."/>
            <person name="Grigoriev I.V."/>
            <person name="Debuchy R."/>
            <person name="Gladieux P."/>
            <person name="Thoren M.H."/>
            <person name="Johannesson H."/>
        </authorList>
    </citation>
    <scope>NUCLEOTIDE SEQUENCE</scope>
    <source>
        <strain evidence="2">CBS 990.96</strain>
    </source>
</reference>
<protein>
    <submittedName>
        <fullName evidence="2">Heterokaryon incompatibility protein-domain-containing protein</fullName>
    </submittedName>
</protein>
<reference evidence="2" key="1">
    <citation type="journal article" date="2023" name="Mol. Phylogenet. Evol.">
        <title>Genome-scale phylogeny and comparative genomics of the fungal order Sordariales.</title>
        <authorList>
            <person name="Hensen N."/>
            <person name="Bonometti L."/>
            <person name="Westerberg I."/>
            <person name="Brannstrom I.O."/>
            <person name="Guillou S."/>
            <person name="Cros-Aarteil S."/>
            <person name="Calhoun S."/>
            <person name="Haridas S."/>
            <person name="Kuo A."/>
            <person name="Mondo S."/>
            <person name="Pangilinan J."/>
            <person name="Riley R."/>
            <person name="LaButti K."/>
            <person name="Andreopoulos B."/>
            <person name="Lipzen A."/>
            <person name="Chen C."/>
            <person name="Yan M."/>
            <person name="Daum C."/>
            <person name="Ng V."/>
            <person name="Clum A."/>
            <person name="Steindorff A."/>
            <person name="Ohm R.A."/>
            <person name="Martin F."/>
            <person name="Silar P."/>
            <person name="Natvig D.O."/>
            <person name="Lalanne C."/>
            <person name="Gautier V."/>
            <person name="Ament-Velasquez S.L."/>
            <person name="Kruys A."/>
            <person name="Hutchinson M.I."/>
            <person name="Powell A.J."/>
            <person name="Barry K."/>
            <person name="Miller A.N."/>
            <person name="Grigoriev I.V."/>
            <person name="Debuchy R."/>
            <person name="Gladieux P."/>
            <person name="Hiltunen Thoren M."/>
            <person name="Johannesson H."/>
        </authorList>
    </citation>
    <scope>NUCLEOTIDE SEQUENCE</scope>
    <source>
        <strain evidence="2">CBS 990.96</strain>
    </source>
</reference>
<dbReference type="Pfam" id="PF06985">
    <property type="entry name" value="HET"/>
    <property type="match status" value="1"/>
</dbReference>
<accession>A0AAN7GS23</accession>
<comment type="caution">
    <text evidence="2">The sequence shown here is derived from an EMBL/GenBank/DDBJ whole genome shotgun (WGS) entry which is preliminary data.</text>
</comment>